<name>A0A146LUL2_LYGHE</name>
<accession>A0A146LUL2</accession>
<gene>
    <name evidence="1" type="ORF">g.10740</name>
</gene>
<proteinExistence type="predicted"/>
<reference evidence="1" key="1">
    <citation type="journal article" date="2016" name="Gigascience">
        <title>De novo construction of an expanded transcriptome assembly for the western tarnished plant bug, Lygus hesperus.</title>
        <authorList>
            <person name="Tassone E.E."/>
            <person name="Geib S.M."/>
            <person name="Hall B."/>
            <person name="Fabrick J.A."/>
            <person name="Brent C.S."/>
            <person name="Hull J.J."/>
        </authorList>
    </citation>
    <scope>NUCLEOTIDE SEQUENCE</scope>
</reference>
<organism evidence="1">
    <name type="scientific">Lygus hesperus</name>
    <name type="common">Western plant bug</name>
    <dbReference type="NCBI Taxonomy" id="30085"/>
    <lineage>
        <taxon>Eukaryota</taxon>
        <taxon>Metazoa</taxon>
        <taxon>Ecdysozoa</taxon>
        <taxon>Arthropoda</taxon>
        <taxon>Hexapoda</taxon>
        <taxon>Insecta</taxon>
        <taxon>Pterygota</taxon>
        <taxon>Neoptera</taxon>
        <taxon>Paraneoptera</taxon>
        <taxon>Hemiptera</taxon>
        <taxon>Heteroptera</taxon>
        <taxon>Panheteroptera</taxon>
        <taxon>Cimicomorpha</taxon>
        <taxon>Miridae</taxon>
        <taxon>Mirini</taxon>
        <taxon>Lygus</taxon>
    </lineage>
</organism>
<dbReference type="AlphaFoldDB" id="A0A146LUL2"/>
<protein>
    <submittedName>
        <fullName evidence="1">Uncharacterized protein</fullName>
    </submittedName>
</protein>
<evidence type="ECO:0000313" key="1">
    <source>
        <dbReference type="EMBL" id="JAQ10785.1"/>
    </source>
</evidence>
<dbReference type="EMBL" id="GDHC01007844">
    <property type="protein sequence ID" value="JAQ10785.1"/>
    <property type="molecule type" value="Transcribed_RNA"/>
</dbReference>
<sequence length="134" mass="14802">MHMIELLISCVEKQLNTMTFTELAQTIALVHTAQLLGANNVDGDLYNRLSSRVGEVLHDGVLLEELGVICVVFAFLPRAYPPWFSTARSIALHLIQDQSLSQPSSMPNGNTPTYINDITRLRLALSFPSDEGFA</sequence>